<dbReference type="PRINTS" id="PR01021">
    <property type="entry name" value="OMPADOMAIN"/>
</dbReference>
<sequence length="418" mass="45090">MYIEKSNLYLPNHINSFNIYPNHNMDLLQFAKDQLNTTAITRISDYLDQDPVDVTAGLSAALPTLIAGFMQKASTTQGAGYLLNLLKNDSRSEEFSFDIAGALDSGKAAGLVPVGSGILSSLFGDKVKAVTEAISNASGMREGTSSLLNLAAPLIMGILSRKVKNEGLGLSGLVSLLMGQKDSVKAALPAGLAGIINVNSLGDFIGDSSPVRETYSTAKEEVETESNSWMPWLILALILLGGIYFWKQCSSAPEEETLVVEQPTISSPDIEKTLPGGVKLSYTETSIENELINFIEDNSKAVDKETWFNFRKLTFEQGSALIDASSQKEVDNIAEILKAYPDVNIKIGGYTDNTGSDEINTKLSAERAANVLAALVDRGIEASRLESEGYGPLHPIADNSTEEGREQDRRIAVRVTKK</sequence>
<dbReference type="Pfam" id="PF00691">
    <property type="entry name" value="OmpA"/>
    <property type="match status" value="1"/>
</dbReference>
<keyword evidence="3" id="KW-0998">Cell outer membrane</keyword>
<dbReference type="PANTHER" id="PTHR30329">
    <property type="entry name" value="STATOR ELEMENT OF FLAGELLAR MOTOR COMPLEX"/>
    <property type="match status" value="1"/>
</dbReference>
<evidence type="ECO:0000256" key="2">
    <source>
        <dbReference type="ARBA" id="ARBA00023136"/>
    </source>
</evidence>
<organism evidence="7 8">
    <name type="scientific">Leadbetterella byssophila (strain DSM 17132 / JCM 16389 / KACC 11308 / NBRC 106382 / 4M15)</name>
    <dbReference type="NCBI Taxonomy" id="649349"/>
    <lineage>
        <taxon>Bacteria</taxon>
        <taxon>Pseudomonadati</taxon>
        <taxon>Bacteroidota</taxon>
        <taxon>Cytophagia</taxon>
        <taxon>Cytophagales</taxon>
        <taxon>Leadbetterellaceae</taxon>
        <taxon>Leadbetterella</taxon>
    </lineage>
</organism>
<protein>
    <submittedName>
        <fullName evidence="7">OmpA/MotB domain protein</fullName>
    </submittedName>
</protein>
<dbReference type="PANTHER" id="PTHR30329:SF21">
    <property type="entry name" value="LIPOPROTEIN YIAD-RELATED"/>
    <property type="match status" value="1"/>
</dbReference>
<dbReference type="EMBL" id="CP002305">
    <property type="protein sequence ID" value="ADQ18643.1"/>
    <property type="molecule type" value="Genomic_DNA"/>
</dbReference>
<dbReference type="InterPro" id="IPR006690">
    <property type="entry name" value="OMPA-like_CS"/>
</dbReference>
<gene>
    <name evidence="7" type="ordered locus">Lbys_2981</name>
</gene>
<dbReference type="InterPro" id="IPR050330">
    <property type="entry name" value="Bact_OuterMem_StrucFunc"/>
</dbReference>
<accession>E4RTA5</accession>
<evidence type="ECO:0000256" key="4">
    <source>
        <dbReference type="PROSITE-ProRule" id="PRU00473"/>
    </source>
</evidence>
<evidence type="ECO:0000313" key="7">
    <source>
        <dbReference type="EMBL" id="ADQ18643.1"/>
    </source>
</evidence>
<evidence type="ECO:0000313" key="8">
    <source>
        <dbReference type="Proteomes" id="UP000007435"/>
    </source>
</evidence>
<dbReference type="Pfam" id="PF06078">
    <property type="entry name" value="DUF937"/>
    <property type="match status" value="1"/>
</dbReference>
<dbReference type="STRING" id="649349.Lbys_2981"/>
<dbReference type="eggNOG" id="COG2885">
    <property type="taxonomic scope" value="Bacteria"/>
</dbReference>
<feature type="compositionally biased region" description="Basic and acidic residues" evidence="5">
    <location>
        <begin position="402"/>
        <end position="411"/>
    </location>
</feature>
<dbReference type="InterPro" id="IPR006665">
    <property type="entry name" value="OmpA-like"/>
</dbReference>
<dbReference type="PROSITE" id="PS01068">
    <property type="entry name" value="OMPA_1"/>
    <property type="match status" value="1"/>
</dbReference>
<evidence type="ECO:0000256" key="1">
    <source>
        <dbReference type="ARBA" id="ARBA00004442"/>
    </source>
</evidence>
<evidence type="ECO:0000256" key="3">
    <source>
        <dbReference type="ARBA" id="ARBA00023237"/>
    </source>
</evidence>
<proteinExistence type="predicted"/>
<reference evidence="7 8" key="2">
    <citation type="journal article" date="2011" name="Stand. Genomic Sci.">
        <title>Complete genome sequence of Leadbetterella byssophila type strain (4M15).</title>
        <authorList>
            <person name="Abt B."/>
            <person name="Teshima H."/>
            <person name="Lucas S."/>
            <person name="Lapidus A."/>
            <person name="Del Rio T.G."/>
            <person name="Nolan M."/>
            <person name="Tice H."/>
            <person name="Cheng J.F."/>
            <person name="Pitluck S."/>
            <person name="Liolios K."/>
            <person name="Pagani I."/>
            <person name="Ivanova N."/>
            <person name="Mavromatis K."/>
            <person name="Pati A."/>
            <person name="Tapia R."/>
            <person name="Han C."/>
            <person name="Goodwin L."/>
            <person name="Chen A."/>
            <person name="Palaniappan K."/>
            <person name="Land M."/>
            <person name="Hauser L."/>
            <person name="Chang Y.J."/>
            <person name="Jeffries C.D."/>
            <person name="Rohde M."/>
            <person name="Goker M."/>
            <person name="Tindall B.J."/>
            <person name="Detter J.C."/>
            <person name="Woyke T."/>
            <person name="Bristow J."/>
            <person name="Eisen J.A."/>
            <person name="Markowitz V."/>
            <person name="Hugenholtz P."/>
            <person name="Klenk H.P."/>
            <person name="Kyrpides N.C."/>
        </authorList>
    </citation>
    <scope>NUCLEOTIDE SEQUENCE [LARGE SCALE GENOMIC DNA]</scope>
    <source>
        <strain evidence="8">DSM 17132 / JCM 16389 / KACC 11308 / NBRC 106382 / 4M15</strain>
    </source>
</reference>
<keyword evidence="8" id="KW-1185">Reference proteome</keyword>
<dbReference type="GO" id="GO:0009279">
    <property type="term" value="C:cell outer membrane"/>
    <property type="evidence" value="ECO:0007669"/>
    <property type="project" value="UniProtKB-SubCell"/>
</dbReference>
<evidence type="ECO:0000259" key="6">
    <source>
        <dbReference type="PROSITE" id="PS51123"/>
    </source>
</evidence>
<dbReference type="eggNOG" id="COG5403">
    <property type="taxonomic scope" value="Bacteria"/>
</dbReference>
<dbReference type="InterPro" id="IPR006664">
    <property type="entry name" value="OMP_bac"/>
</dbReference>
<keyword evidence="2 4" id="KW-0472">Membrane</keyword>
<dbReference type="KEGG" id="lby:Lbys_2981"/>
<dbReference type="Proteomes" id="UP000007435">
    <property type="component" value="Chromosome"/>
</dbReference>
<dbReference type="InterPro" id="IPR009282">
    <property type="entry name" value="DUF937"/>
</dbReference>
<dbReference type="SUPFAM" id="SSF103088">
    <property type="entry name" value="OmpA-like"/>
    <property type="match status" value="1"/>
</dbReference>
<dbReference type="CDD" id="cd07185">
    <property type="entry name" value="OmpA_C-like"/>
    <property type="match status" value="1"/>
</dbReference>
<dbReference type="HOGENOM" id="CLU_047813_0_0_10"/>
<dbReference type="AlphaFoldDB" id="E4RTA5"/>
<feature type="domain" description="OmpA-like" evidence="6">
    <location>
        <begin position="302"/>
        <end position="418"/>
    </location>
</feature>
<reference key="1">
    <citation type="submission" date="2010-11" db="EMBL/GenBank/DDBJ databases">
        <title>The complete genome of Leadbetterella byssophila DSM 17132.</title>
        <authorList>
            <consortium name="US DOE Joint Genome Institute (JGI-PGF)"/>
            <person name="Lucas S."/>
            <person name="Copeland A."/>
            <person name="Lapidus A."/>
            <person name="Glavina del Rio T."/>
            <person name="Dalin E."/>
            <person name="Tice H."/>
            <person name="Bruce D."/>
            <person name="Goodwin L."/>
            <person name="Pitluck S."/>
            <person name="Kyrpides N."/>
            <person name="Mavromatis K."/>
            <person name="Ivanova N."/>
            <person name="Teshima H."/>
            <person name="Brettin T."/>
            <person name="Detter J.C."/>
            <person name="Han C."/>
            <person name="Tapia R."/>
            <person name="Land M."/>
            <person name="Hauser L."/>
            <person name="Markowitz V."/>
            <person name="Cheng J.-F."/>
            <person name="Hugenholtz P."/>
            <person name="Woyke T."/>
            <person name="Wu D."/>
            <person name="Tindall B."/>
            <person name="Pomrenke H.G."/>
            <person name="Brambilla E."/>
            <person name="Klenk H.-P."/>
            <person name="Eisen J.A."/>
        </authorList>
    </citation>
    <scope>NUCLEOTIDE SEQUENCE [LARGE SCALE GENOMIC DNA]</scope>
    <source>
        <strain>DSM 17132</strain>
    </source>
</reference>
<evidence type="ECO:0000256" key="5">
    <source>
        <dbReference type="SAM" id="MobiDB-lite"/>
    </source>
</evidence>
<name>E4RTA5_LEAB4</name>
<dbReference type="PROSITE" id="PS51123">
    <property type="entry name" value="OMPA_2"/>
    <property type="match status" value="1"/>
</dbReference>
<feature type="region of interest" description="Disordered" evidence="5">
    <location>
        <begin position="388"/>
        <end position="418"/>
    </location>
</feature>
<comment type="subcellular location">
    <subcellularLocation>
        <location evidence="1">Cell outer membrane</location>
    </subcellularLocation>
</comment>
<dbReference type="InterPro" id="IPR036737">
    <property type="entry name" value="OmpA-like_sf"/>
</dbReference>
<dbReference type="Gene3D" id="3.30.1330.60">
    <property type="entry name" value="OmpA-like domain"/>
    <property type="match status" value="1"/>
</dbReference>